<dbReference type="KEGG" id="sgbi:P3F81_12275"/>
<reference evidence="1" key="1">
    <citation type="submission" date="2023-03" db="EMBL/GenBank/DDBJ databases">
        <title>Selenobaculum gbiensis gen. nov. sp. nov., a new bacterium isolated from the gut microbiota of IBD patient.</title>
        <authorList>
            <person name="Yeo S."/>
            <person name="Park H."/>
            <person name="Huh C.S."/>
        </authorList>
    </citation>
    <scope>NUCLEOTIDE SEQUENCE</scope>
    <source>
        <strain evidence="1">ICN-92133</strain>
    </source>
</reference>
<keyword evidence="2" id="KW-1185">Reference proteome</keyword>
<protein>
    <submittedName>
        <fullName evidence="1">Uncharacterized protein</fullName>
    </submittedName>
</protein>
<dbReference type="Proteomes" id="UP001243623">
    <property type="component" value="Chromosome"/>
</dbReference>
<dbReference type="EMBL" id="CP120678">
    <property type="protein sequence ID" value="WIW70645.1"/>
    <property type="molecule type" value="Genomic_DNA"/>
</dbReference>
<sequence length="82" mass="9803">MDKKAKRTPRHYEVLSYIWKNYNKEIAGFVELIKVEINETTVNKILSKYPKDILNNNKKILIKKFLAEKVKLMYQLDKGEED</sequence>
<gene>
    <name evidence="1" type="ORF">P3F81_12275</name>
</gene>
<dbReference type="RefSeq" id="WP_147669533.1">
    <property type="nucleotide sequence ID" value="NZ_CP120678.1"/>
</dbReference>
<proteinExistence type="predicted"/>
<dbReference type="AlphaFoldDB" id="A0A9Y2AFF5"/>
<accession>A0A9Y2AFF5</accession>
<evidence type="ECO:0000313" key="2">
    <source>
        <dbReference type="Proteomes" id="UP001243623"/>
    </source>
</evidence>
<name>A0A9Y2AFF5_9FIRM</name>
<evidence type="ECO:0000313" key="1">
    <source>
        <dbReference type="EMBL" id="WIW70645.1"/>
    </source>
</evidence>
<organism evidence="1 2">
    <name type="scientific">Selenobaculum gibii</name>
    <dbReference type="NCBI Taxonomy" id="3054208"/>
    <lineage>
        <taxon>Bacteria</taxon>
        <taxon>Bacillati</taxon>
        <taxon>Bacillota</taxon>
        <taxon>Negativicutes</taxon>
        <taxon>Selenomonadales</taxon>
        <taxon>Selenomonadaceae</taxon>
        <taxon>Selenobaculum</taxon>
    </lineage>
</organism>